<feature type="transmembrane region" description="Helical" evidence="1">
    <location>
        <begin position="116"/>
        <end position="137"/>
    </location>
</feature>
<evidence type="ECO:0008006" key="4">
    <source>
        <dbReference type="Google" id="ProtNLM"/>
    </source>
</evidence>
<keyword evidence="1" id="KW-1133">Transmembrane helix</keyword>
<dbReference type="Pfam" id="PF10003">
    <property type="entry name" value="DUF2244"/>
    <property type="match status" value="1"/>
</dbReference>
<keyword evidence="1" id="KW-0472">Membrane</keyword>
<evidence type="ECO:0000256" key="1">
    <source>
        <dbReference type="SAM" id="Phobius"/>
    </source>
</evidence>
<evidence type="ECO:0000313" key="3">
    <source>
        <dbReference type="Proteomes" id="UP000307749"/>
    </source>
</evidence>
<sequence>MQPASLAVAPIRAMPRCAPCGMLSQRRPIGTGFDRGQVDGRDFASCRSTQAGAILQAEGNRNAVISINTPSPSSGVQVLWLRPNRALSLRGLRWAAGLLAGYIMLVALVSSLAGNAYAPFFALIDAAVVVLAFAAVWRAGERAERITLTDDALEIVRFPAQRSRVQLQPYWVRVRLQPGHAHPRLTLVSHGRALEIGAFLGEEERQVVCKQLEDSLARLRLPAHQQDPRTSP</sequence>
<protein>
    <recommendedName>
        <fullName evidence="4">DUF2244 domain-containing protein</fullName>
    </recommendedName>
</protein>
<reference evidence="2 3" key="1">
    <citation type="submission" date="2017-02" db="EMBL/GenBank/DDBJ databases">
        <title>Whole genome sequencing of Metallibacterium scheffleri DSM 24874 (T).</title>
        <authorList>
            <person name="Kumar S."/>
            <person name="Patil P."/>
            <person name="Patil P.B."/>
        </authorList>
    </citation>
    <scope>NUCLEOTIDE SEQUENCE [LARGE SCALE GENOMIC DNA]</scope>
    <source>
        <strain evidence="2 3">DSM 24874</strain>
    </source>
</reference>
<gene>
    <name evidence="2" type="ORF">B1806_07775</name>
</gene>
<dbReference type="Proteomes" id="UP000307749">
    <property type="component" value="Unassembled WGS sequence"/>
</dbReference>
<comment type="caution">
    <text evidence="2">The sequence shown here is derived from an EMBL/GenBank/DDBJ whole genome shotgun (WGS) entry which is preliminary data.</text>
</comment>
<accession>A0A4S3KP13</accession>
<dbReference type="EMBL" id="MWQO01000024">
    <property type="protein sequence ID" value="THD10590.1"/>
    <property type="molecule type" value="Genomic_DNA"/>
</dbReference>
<dbReference type="AlphaFoldDB" id="A0A4S3KP13"/>
<dbReference type="InterPro" id="IPR019253">
    <property type="entry name" value="DUF2244_TM"/>
</dbReference>
<organism evidence="2 3">
    <name type="scientific">Metallibacterium scheffleri</name>
    <dbReference type="NCBI Taxonomy" id="993689"/>
    <lineage>
        <taxon>Bacteria</taxon>
        <taxon>Pseudomonadati</taxon>
        <taxon>Pseudomonadota</taxon>
        <taxon>Gammaproteobacteria</taxon>
        <taxon>Lysobacterales</taxon>
        <taxon>Rhodanobacteraceae</taxon>
        <taxon>Metallibacterium</taxon>
    </lineage>
</organism>
<keyword evidence="1" id="KW-0812">Transmembrane</keyword>
<feature type="transmembrane region" description="Helical" evidence="1">
    <location>
        <begin position="91"/>
        <end position="110"/>
    </location>
</feature>
<name>A0A4S3KP13_9GAMM</name>
<dbReference type="STRING" id="993689.GCA_002077135_00467"/>
<evidence type="ECO:0000313" key="2">
    <source>
        <dbReference type="EMBL" id="THD10590.1"/>
    </source>
</evidence>
<proteinExistence type="predicted"/>
<keyword evidence="3" id="KW-1185">Reference proteome</keyword>